<keyword evidence="2" id="KW-1185">Reference proteome</keyword>
<protein>
    <submittedName>
        <fullName evidence="1">Uncharacterized protein</fullName>
    </submittedName>
</protein>
<organism evidence="1 2">
    <name type="scientific">Clonostachys byssicola</name>
    <dbReference type="NCBI Taxonomy" id="160290"/>
    <lineage>
        <taxon>Eukaryota</taxon>
        <taxon>Fungi</taxon>
        <taxon>Dikarya</taxon>
        <taxon>Ascomycota</taxon>
        <taxon>Pezizomycotina</taxon>
        <taxon>Sordariomycetes</taxon>
        <taxon>Hypocreomycetidae</taxon>
        <taxon>Hypocreales</taxon>
        <taxon>Bionectriaceae</taxon>
        <taxon>Clonostachys</taxon>
    </lineage>
</organism>
<dbReference type="EMBL" id="CABFNO020001560">
    <property type="protein sequence ID" value="CAH0001238.1"/>
    <property type="molecule type" value="Genomic_DNA"/>
</dbReference>
<reference evidence="1 2" key="2">
    <citation type="submission" date="2021-10" db="EMBL/GenBank/DDBJ databases">
        <authorList>
            <person name="Piombo E."/>
        </authorList>
    </citation>
    <scope>NUCLEOTIDE SEQUENCE [LARGE SCALE GENOMIC DNA]</scope>
</reference>
<reference evidence="2" key="1">
    <citation type="submission" date="2019-06" db="EMBL/GenBank/DDBJ databases">
        <authorList>
            <person name="Broberg M."/>
        </authorList>
    </citation>
    <scope>NUCLEOTIDE SEQUENCE [LARGE SCALE GENOMIC DNA]</scope>
</reference>
<proteinExistence type="predicted"/>
<comment type="caution">
    <text evidence="1">The sequence shown here is derived from an EMBL/GenBank/DDBJ whole genome shotgun (WGS) entry which is preliminary data.</text>
</comment>
<dbReference type="Proteomes" id="UP000754883">
    <property type="component" value="Unassembled WGS sequence"/>
</dbReference>
<accession>A0A9N9UYU8</accession>
<dbReference type="OrthoDB" id="5143761at2759"/>
<dbReference type="AlphaFoldDB" id="A0A9N9UYU8"/>
<evidence type="ECO:0000313" key="1">
    <source>
        <dbReference type="EMBL" id="CAH0001238.1"/>
    </source>
</evidence>
<name>A0A9N9UYU8_9HYPO</name>
<evidence type="ECO:0000313" key="2">
    <source>
        <dbReference type="Proteomes" id="UP000754883"/>
    </source>
</evidence>
<gene>
    <name evidence="1" type="ORF">CBYS24578_00001402</name>
</gene>
<sequence>MLTADYNPLVPGTPEQPTSMALSTLEVNQGSDYPIIGDSSTSLHVYATEIGPFPAPVSSGHPDVSVESATVIVTDTTTEITQK</sequence>